<reference evidence="2 3" key="1">
    <citation type="journal article" date="2019" name="Int. J. Syst. Evol. Microbiol.">
        <title>The Global Catalogue of Microorganisms (GCM) 10K type strain sequencing project: providing services to taxonomists for standard genome sequencing and annotation.</title>
        <authorList>
            <consortium name="The Broad Institute Genomics Platform"/>
            <consortium name="The Broad Institute Genome Sequencing Center for Infectious Disease"/>
            <person name="Wu L."/>
            <person name="Ma J."/>
        </authorList>
    </citation>
    <scope>NUCLEOTIDE SEQUENCE [LARGE SCALE GENOMIC DNA]</scope>
    <source>
        <strain evidence="2 3">NBRC 111368</strain>
    </source>
</reference>
<accession>A0ABD5S4Q4</accession>
<evidence type="ECO:0000313" key="3">
    <source>
        <dbReference type="Proteomes" id="UP001596328"/>
    </source>
</evidence>
<evidence type="ECO:0008006" key="4">
    <source>
        <dbReference type="Google" id="ProtNLM"/>
    </source>
</evidence>
<keyword evidence="3" id="KW-1185">Reference proteome</keyword>
<feature type="non-terminal residue" evidence="2">
    <location>
        <position position="1"/>
    </location>
</feature>
<organism evidence="2 3">
    <name type="scientific">Halobium palmae</name>
    <dbReference type="NCBI Taxonomy" id="1776492"/>
    <lineage>
        <taxon>Archaea</taxon>
        <taxon>Methanobacteriati</taxon>
        <taxon>Methanobacteriota</taxon>
        <taxon>Stenosarchaea group</taxon>
        <taxon>Halobacteria</taxon>
        <taxon>Halobacteriales</taxon>
        <taxon>Haloferacaceae</taxon>
        <taxon>Halobium</taxon>
    </lineage>
</organism>
<comment type="caution">
    <text evidence="2">The sequence shown here is derived from an EMBL/GenBank/DDBJ whole genome shotgun (WGS) entry which is preliminary data.</text>
</comment>
<dbReference type="Pfam" id="PF24336">
    <property type="entry name" value="DUF7504"/>
    <property type="match status" value="1"/>
</dbReference>
<evidence type="ECO:0000313" key="2">
    <source>
        <dbReference type="EMBL" id="MFC6726689.1"/>
    </source>
</evidence>
<dbReference type="EMBL" id="JBHSWU010001314">
    <property type="protein sequence ID" value="MFC6726689.1"/>
    <property type="molecule type" value="Genomic_DNA"/>
</dbReference>
<dbReference type="Proteomes" id="UP001596328">
    <property type="component" value="Unassembled WGS sequence"/>
</dbReference>
<sequence>ESARSTAGAESSGGGAGPIKSVTDPGDLTGLGIAVNEFLHRWHGTDGRTVVCFHSLTAMFQYAELETAYEFLHVLTGRMYATDATVHFHMNPQAHDELTVEAVTTLVDAVVELDEDGGTTVRSR</sequence>
<gene>
    <name evidence="2" type="ORF">ACFQE1_20420</name>
</gene>
<name>A0ABD5S4Q4_9EURY</name>
<feature type="region of interest" description="Disordered" evidence="1">
    <location>
        <begin position="1"/>
        <end position="23"/>
    </location>
</feature>
<dbReference type="AlphaFoldDB" id="A0ABD5S4Q4"/>
<evidence type="ECO:0000256" key="1">
    <source>
        <dbReference type="SAM" id="MobiDB-lite"/>
    </source>
</evidence>
<dbReference type="InterPro" id="IPR055927">
    <property type="entry name" value="DUF7504"/>
</dbReference>
<protein>
    <recommendedName>
        <fullName evidence="4">RecA-superfamily ATPase, KaiC/GvpD/RAD55 family</fullName>
    </recommendedName>
</protein>
<proteinExistence type="predicted"/>
<feature type="compositionally biased region" description="Low complexity" evidence="1">
    <location>
        <begin position="1"/>
        <end position="10"/>
    </location>
</feature>